<comment type="similarity">
    <text evidence="1">Belongs to the rtf2 family.</text>
</comment>
<keyword evidence="4" id="KW-1185">Reference proteome</keyword>
<dbReference type="InterPro" id="IPR027799">
    <property type="entry name" value="Rtf2_RING-finger"/>
</dbReference>
<dbReference type="CDD" id="cd16653">
    <property type="entry name" value="RING-like_Rtf2"/>
    <property type="match status" value="1"/>
</dbReference>
<proteinExistence type="inferred from homology"/>
<gene>
    <name evidence="3" type="ORF">OE88DRAFT_1665068</name>
</gene>
<dbReference type="GO" id="GO:0005634">
    <property type="term" value="C:nucleus"/>
    <property type="evidence" value="ECO:0007669"/>
    <property type="project" value="TreeGrafter"/>
</dbReference>
<organism evidence="3 4">
    <name type="scientific">Heliocybe sulcata</name>
    <dbReference type="NCBI Taxonomy" id="5364"/>
    <lineage>
        <taxon>Eukaryota</taxon>
        <taxon>Fungi</taxon>
        <taxon>Dikarya</taxon>
        <taxon>Basidiomycota</taxon>
        <taxon>Agaricomycotina</taxon>
        <taxon>Agaricomycetes</taxon>
        <taxon>Gloeophyllales</taxon>
        <taxon>Gloeophyllaceae</taxon>
        <taxon>Heliocybe</taxon>
    </lineage>
</organism>
<feature type="region of interest" description="Disordered" evidence="2">
    <location>
        <begin position="147"/>
        <end position="168"/>
    </location>
</feature>
<accession>A0A5C3N2P1</accession>
<dbReference type="Pfam" id="PF04641">
    <property type="entry name" value="Rtf2"/>
    <property type="match status" value="1"/>
</dbReference>
<feature type="compositionally biased region" description="Basic and acidic residues" evidence="2">
    <location>
        <begin position="204"/>
        <end position="213"/>
    </location>
</feature>
<evidence type="ECO:0000313" key="3">
    <source>
        <dbReference type="EMBL" id="TFK48031.1"/>
    </source>
</evidence>
<feature type="compositionally biased region" description="Basic and acidic residues" evidence="2">
    <location>
        <begin position="9"/>
        <end position="24"/>
    </location>
</feature>
<dbReference type="STRING" id="5364.A0A5C3N2P1"/>
<feature type="region of interest" description="Disordered" evidence="2">
    <location>
        <begin position="1"/>
        <end position="24"/>
    </location>
</feature>
<evidence type="ECO:0000256" key="1">
    <source>
        <dbReference type="ARBA" id="ARBA00009885"/>
    </source>
</evidence>
<reference evidence="3 4" key="1">
    <citation type="journal article" date="2019" name="Nat. Ecol. Evol.">
        <title>Megaphylogeny resolves global patterns of mushroom evolution.</title>
        <authorList>
            <person name="Varga T."/>
            <person name="Krizsan K."/>
            <person name="Foldi C."/>
            <person name="Dima B."/>
            <person name="Sanchez-Garcia M."/>
            <person name="Sanchez-Ramirez S."/>
            <person name="Szollosi G.J."/>
            <person name="Szarkandi J.G."/>
            <person name="Papp V."/>
            <person name="Albert L."/>
            <person name="Andreopoulos W."/>
            <person name="Angelini C."/>
            <person name="Antonin V."/>
            <person name="Barry K.W."/>
            <person name="Bougher N.L."/>
            <person name="Buchanan P."/>
            <person name="Buyck B."/>
            <person name="Bense V."/>
            <person name="Catcheside P."/>
            <person name="Chovatia M."/>
            <person name="Cooper J."/>
            <person name="Damon W."/>
            <person name="Desjardin D."/>
            <person name="Finy P."/>
            <person name="Geml J."/>
            <person name="Haridas S."/>
            <person name="Hughes K."/>
            <person name="Justo A."/>
            <person name="Karasinski D."/>
            <person name="Kautmanova I."/>
            <person name="Kiss B."/>
            <person name="Kocsube S."/>
            <person name="Kotiranta H."/>
            <person name="LaButti K.M."/>
            <person name="Lechner B.E."/>
            <person name="Liimatainen K."/>
            <person name="Lipzen A."/>
            <person name="Lukacs Z."/>
            <person name="Mihaltcheva S."/>
            <person name="Morgado L.N."/>
            <person name="Niskanen T."/>
            <person name="Noordeloos M.E."/>
            <person name="Ohm R.A."/>
            <person name="Ortiz-Santana B."/>
            <person name="Ovrebo C."/>
            <person name="Racz N."/>
            <person name="Riley R."/>
            <person name="Savchenko A."/>
            <person name="Shiryaev A."/>
            <person name="Soop K."/>
            <person name="Spirin V."/>
            <person name="Szebenyi C."/>
            <person name="Tomsovsky M."/>
            <person name="Tulloss R.E."/>
            <person name="Uehling J."/>
            <person name="Grigoriev I.V."/>
            <person name="Vagvolgyi C."/>
            <person name="Papp T."/>
            <person name="Martin F.M."/>
            <person name="Miettinen O."/>
            <person name="Hibbett D.S."/>
            <person name="Nagy L.G."/>
        </authorList>
    </citation>
    <scope>NUCLEOTIDE SEQUENCE [LARGE SCALE GENOMIC DNA]</scope>
    <source>
        <strain evidence="3 4">OMC1185</strain>
    </source>
</reference>
<protein>
    <submittedName>
        <fullName evidence="3">DUF602-domain-containing protein</fullName>
    </submittedName>
</protein>
<dbReference type="InterPro" id="IPR006735">
    <property type="entry name" value="Rtf2"/>
</dbReference>
<sequence length="299" mass="32192">MGNDGGSIPDRRDLVRTKAKAEQADKANQTRARWFFCALSKRPLQEPIVSCALGRLYNKDALLEFLLDRTQYGDGAAICGHIRSLKDVKPLKLTANPATAPKTAAPDERPQFVCPLTFKEMNGAQPFVYLAPCGCVFSLSGLKSLGASSPKEASGSGDEGKKDKVDADPLELCPQCGAKYSKSDDIIPLNPSAEEESRLRLLMEKKRASEPQKKGKKRKAGAAEGSEAPEKKKKASPTPAPSLNPNVAATSRAVVTSLAMEEAKRKAGMSDAVKSLYGDPSKPKPKETFTTMGTFTRYA</sequence>
<feature type="compositionally biased region" description="Polar residues" evidence="2">
    <location>
        <begin position="288"/>
        <end position="299"/>
    </location>
</feature>
<feature type="region of interest" description="Disordered" evidence="2">
    <location>
        <begin position="204"/>
        <end position="299"/>
    </location>
</feature>
<dbReference type="PANTHER" id="PTHR12775:SF0">
    <property type="entry name" value="REPLICATION TERMINATION FACTOR 2"/>
    <property type="match status" value="1"/>
</dbReference>
<dbReference type="Proteomes" id="UP000305948">
    <property type="component" value="Unassembled WGS sequence"/>
</dbReference>
<dbReference type="GO" id="GO:0006274">
    <property type="term" value="P:DNA replication termination"/>
    <property type="evidence" value="ECO:0007669"/>
    <property type="project" value="TreeGrafter"/>
</dbReference>
<dbReference type="AlphaFoldDB" id="A0A5C3N2P1"/>
<name>A0A5C3N2P1_9AGAM</name>
<dbReference type="OrthoDB" id="247013at2759"/>
<evidence type="ECO:0000256" key="2">
    <source>
        <dbReference type="SAM" id="MobiDB-lite"/>
    </source>
</evidence>
<feature type="compositionally biased region" description="Basic and acidic residues" evidence="2">
    <location>
        <begin position="158"/>
        <end position="167"/>
    </location>
</feature>
<dbReference type="PANTHER" id="PTHR12775">
    <property type="entry name" value="PROTEIN C20ORF43 HOMOLOG"/>
    <property type="match status" value="1"/>
</dbReference>
<dbReference type="EMBL" id="ML213521">
    <property type="protein sequence ID" value="TFK48031.1"/>
    <property type="molecule type" value="Genomic_DNA"/>
</dbReference>
<evidence type="ECO:0000313" key="4">
    <source>
        <dbReference type="Proteomes" id="UP000305948"/>
    </source>
</evidence>